<proteinExistence type="predicted"/>
<protein>
    <submittedName>
        <fullName evidence="1">Uncharacterized protein</fullName>
    </submittedName>
</protein>
<name>A0ABS1FDY8_9PROT</name>
<comment type="caution">
    <text evidence="1">The sequence shown here is derived from an EMBL/GenBank/DDBJ whole genome shotgun (WGS) entry which is preliminary data.</text>
</comment>
<dbReference type="EMBL" id="JAENHM010000073">
    <property type="protein sequence ID" value="MBK1841655.1"/>
    <property type="molecule type" value="Genomic_DNA"/>
</dbReference>
<keyword evidence="2" id="KW-1185">Reference proteome</keyword>
<sequence>MAERASEMVLRRLREGAKRMGRSEVRDATIDRLVEACNAIESGAAANLVKAVTGKDHGLRLNPKINPSTVEKYVKARGKTDKAWTGPTRVTIQKDPDLLAYVEARDDERVKPDLPKRPTPKRRQIEDAISLLPSVEVRMELRHELDAGRAAQRHLDILRAGLRKIPGVDINALLHGAGAPQIEAKSTLANGQAGNAIPAMSDEDRGILKMLIDRLNNPDELSRVGMEFENNRVRHKTTRQALVKPAEMALLRRLAGMTD</sequence>
<evidence type="ECO:0000313" key="2">
    <source>
        <dbReference type="Proteomes" id="UP000652760"/>
    </source>
</evidence>
<gene>
    <name evidence="1" type="ORF">JHL17_30075</name>
</gene>
<dbReference type="RefSeq" id="WP_200198284.1">
    <property type="nucleotide sequence ID" value="NZ_JAENHM010000073.1"/>
</dbReference>
<dbReference type="Proteomes" id="UP000652760">
    <property type="component" value="Unassembled WGS sequence"/>
</dbReference>
<reference evidence="2" key="1">
    <citation type="submission" date="2021-01" db="EMBL/GenBank/DDBJ databases">
        <title>Genome public.</title>
        <authorList>
            <person name="Liu C."/>
            <person name="Sun Q."/>
        </authorList>
    </citation>
    <scope>NUCLEOTIDE SEQUENCE [LARGE SCALE GENOMIC DNA]</scope>
    <source>
        <strain evidence="2">YIM B02556</strain>
    </source>
</reference>
<evidence type="ECO:0000313" key="1">
    <source>
        <dbReference type="EMBL" id="MBK1841655.1"/>
    </source>
</evidence>
<accession>A0ABS1FDY8</accession>
<organism evidence="1 2">
    <name type="scientific">Azospirillum endophyticum</name>
    <dbReference type="NCBI Taxonomy" id="2800326"/>
    <lineage>
        <taxon>Bacteria</taxon>
        <taxon>Pseudomonadati</taxon>
        <taxon>Pseudomonadota</taxon>
        <taxon>Alphaproteobacteria</taxon>
        <taxon>Rhodospirillales</taxon>
        <taxon>Azospirillaceae</taxon>
        <taxon>Azospirillum</taxon>
    </lineage>
</organism>